<dbReference type="Proteomes" id="UP000187203">
    <property type="component" value="Unassembled WGS sequence"/>
</dbReference>
<evidence type="ECO:0000256" key="1">
    <source>
        <dbReference type="PROSITE-ProRule" id="PRU00047"/>
    </source>
</evidence>
<accession>A0A1R3HSL8</accession>
<feature type="domain" description="CCHC-type" evidence="2">
    <location>
        <begin position="64"/>
        <end position="79"/>
    </location>
</feature>
<dbReference type="GO" id="GO:0008270">
    <property type="term" value="F:zinc ion binding"/>
    <property type="evidence" value="ECO:0007669"/>
    <property type="project" value="UniProtKB-KW"/>
</dbReference>
<dbReference type="EMBL" id="AWUE01019510">
    <property type="protein sequence ID" value="OMO73151.1"/>
    <property type="molecule type" value="Genomic_DNA"/>
</dbReference>
<dbReference type="InterPro" id="IPR001878">
    <property type="entry name" value="Znf_CCHC"/>
</dbReference>
<proteinExistence type="predicted"/>
<dbReference type="InterPro" id="IPR040256">
    <property type="entry name" value="At4g02000-like"/>
</dbReference>
<dbReference type="STRING" id="93759.A0A1R3HSL8"/>
<keyword evidence="1" id="KW-0479">Metal-binding</keyword>
<dbReference type="InterPro" id="IPR025836">
    <property type="entry name" value="Zn_knuckle_CX2CX4HX4C"/>
</dbReference>
<name>A0A1R3HSL8_9ROSI</name>
<evidence type="ECO:0000259" key="2">
    <source>
        <dbReference type="PROSITE" id="PS50158"/>
    </source>
</evidence>
<dbReference type="OrthoDB" id="990316at2759"/>
<dbReference type="GO" id="GO:0003676">
    <property type="term" value="F:nucleic acid binding"/>
    <property type="evidence" value="ECO:0007669"/>
    <property type="project" value="InterPro"/>
</dbReference>
<keyword evidence="1" id="KW-0863">Zinc-finger</keyword>
<comment type="caution">
    <text evidence="3">The sequence shown here is derived from an EMBL/GenBank/DDBJ whole genome shotgun (WGS) entry which is preliminary data.</text>
</comment>
<evidence type="ECO:0000313" key="3">
    <source>
        <dbReference type="EMBL" id="OMO73151.1"/>
    </source>
</evidence>
<protein>
    <submittedName>
        <fullName evidence="3">Zinc knuckle CX2CX4HX4C</fullName>
    </submittedName>
</protein>
<gene>
    <name evidence="3" type="ORF">COLO4_27234</name>
</gene>
<sequence>MGSILGKVIEVEEPRGRLGINRSFLRVRVENQAKDPLMLGCWVNRAEGNRAWVEFKYEKLSDFCFNCGRLGHGSKFCKEAAVENQKFGPFMRAAPAKQLLSPRNHRSYSWDDGHYSQKPWNSDWTMQKTARGLVFDQARDRMCDTSKSQARELILRKEVAGKTGSRLGKPARQSVIDENIMDKEIAVDHSGTFQHVQKETYSHLEILGPPIISTLPLTHNTFDMLVMEGPSGSSHGVIAPASPEGEI</sequence>
<keyword evidence="4" id="KW-1185">Reference proteome</keyword>
<organism evidence="3 4">
    <name type="scientific">Corchorus olitorius</name>
    <dbReference type="NCBI Taxonomy" id="93759"/>
    <lineage>
        <taxon>Eukaryota</taxon>
        <taxon>Viridiplantae</taxon>
        <taxon>Streptophyta</taxon>
        <taxon>Embryophyta</taxon>
        <taxon>Tracheophyta</taxon>
        <taxon>Spermatophyta</taxon>
        <taxon>Magnoliopsida</taxon>
        <taxon>eudicotyledons</taxon>
        <taxon>Gunneridae</taxon>
        <taxon>Pentapetalae</taxon>
        <taxon>rosids</taxon>
        <taxon>malvids</taxon>
        <taxon>Malvales</taxon>
        <taxon>Malvaceae</taxon>
        <taxon>Grewioideae</taxon>
        <taxon>Apeibeae</taxon>
        <taxon>Corchorus</taxon>
    </lineage>
</organism>
<keyword evidence="1" id="KW-0862">Zinc</keyword>
<dbReference type="AlphaFoldDB" id="A0A1R3HSL8"/>
<dbReference type="Pfam" id="PF14392">
    <property type="entry name" value="zf-CCHC_4"/>
    <property type="match status" value="1"/>
</dbReference>
<evidence type="ECO:0000313" key="4">
    <source>
        <dbReference type="Proteomes" id="UP000187203"/>
    </source>
</evidence>
<dbReference type="PROSITE" id="PS50158">
    <property type="entry name" value="ZF_CCHC"/>
    <property type="match status" value="1"/>
</dbReference>
<dbReference type="PANTHER" id="PTHR31286:SF167">
    <property type="entry name" value="OS09G0268800 PROTEIN"/>
    <property type="match status" value="1"/>
</dbReference>
<dbReference type="PANTHER" id="PTHR31286">
    <property type="entry name" value="GLYCINE-RICH CELL WALL STRUCTURAL PROTEIN 1.8-LIKE"/>
    <property type="match status" value="1"/>
</dbReference>
<reference evidence="4" key="1">
    <citation type="submission" date="2013-09" db="EMBL/GenBank/DDBJ databases">
        <title>Corchorus olitorius genome sequencing.</title>
        <authorList>
            <person name="Alam M."/>
            <person name="Haque M.S."/>
            <person name="Islam M.S."/>
            <person name="Emdad E.M."/>
            <person name="Islam M.M."/>
            <person name="Ahmed B."/>
            <person name="Halim A."/>
            <person name="Hossen Q.M.M."/>
            <person name="Hossain M.Z."/>
            <person name="Ahmed R."/>
            <person name="Khan M.M."/>
            <person name="Islam R."/>
            <person name="Rashid M.M."/>
            <person name="Khan S.A."/>
            <person name="Rahman M.S."/>
            <person name="Alam M."/>
            <person name="Yahiya A.S."/>
            <person name="Khan M.S."/>
            <person name="Azam M.S."/>
            <person name="Haque T."/>
            <person name="Lashkar M.Z.H."/>
            <person name="Akhand A.I."/>
            <person name="Morshed G."/>
            <person name="Roy S."/>
            <person name="Uddin K.S."/>
            <person name="Rabeya T."/>
            <person name="Hossain A.S."/>
            <person name="Chowdhury A."/>
            <person name="Snigdha A.R."/>
            <person name="Mortoza M.S."/>
            <person name="Matin S.A."/>
            <person name="Hoque S.M.E."/>
            <person name="Islam M.K."/>
            <person name="Roy D.K."/>
            <person name="Haider R."/>
            <person name="Moosa M.M."/>
            <person name="Elias S.M."/>
            <person name="Hasan A.M."/>
            <person name="Jahan S."/>
            <person name="Shafiuddin M."/>
            <person name="Mahmood N."/>
            <person name="Shommy N.S."/>
        </authorList>
    </citation>
    <scope>NUCLEOTIDE SEQUENCE [LARGE SCALE GENOMIC DNA]</scope>
    <source>
        <strain evidence="4">cv. O-4</strain>
    </source>
</reference>